<keyword evidence="1 6" id="KW-0963">Cytoplasm</keyword>
<evidence type="ECO:0000313" key="8">
    <source>
        <dbReference type="Proteomes" id="UP000325122"/>
    </source>
</evidence>
<feature type="binding site" evidence="6">
    <location>
        <begin position="129"/>
        <end position="130"/>
    </location>
    <ligand>
        <name>S-adenosyl-L-methionine</name>
        <dbReference type="ChEBI" id="CHEBI:59789"/>
    </ligand>
</feature>
<keyword evidence="8" id="KW-1185">Reference proteome</keyword>
<organism evidence="7 8">
    <name type="scientific">Alkalicaulis satelles</name>
    <dbReference type="NCBI Taxonomy" id="2609175"/>
    <lineage>
        <taxon>Bacteria</taxon>
        <taxon>Pseudomonadati</taxon>
        <taxon>Pseudomonadota</taxon>
        <taxon>Alphaproteobacteria</taxon>
        <taxon>Maricaulales</taxon>
        <taxon>Maricaulaceae</taxon>
        <taxon>Alkalicaulis</taxon>
    </lineage>
</organism>
<dbReference type="Proteomes" id="UP000325122">
    <property type="component" value="Unassembled WGS sequence"/>
</dbReference>
<protein>
    <recommendedName>
        <fullName evidence="6">Ribosomal RNA small subunit methyltransferase G</fullName>
        <ecNumber evidence="6">2.1.1.170</ecNumber>
    </recommendedName>
    <alternativeName>
        <fullName evidence="6">16S rRNA 7-methylguanosine methyltransferase</fullName>
        <shortName evidence="6">16S rRNA m7G methyltransferase</shortName>
    </alternativeName>
</protein>
<dbReference type="GO" id="GO:0070043">
    <property type="term" value="F:rRNA (guanine-N7-)-methyltransferase activity"/>
    <property type="evidence" value="ECO:0007669"/>
    <property type="project" value="UniProtKB-UniRule"/>
</dbReference>
<dbReference type="InterPro" id="IPR029063">
    <property type="entry name" value="SAM-dependent_MTases_sf"/>
</dbReference>
<dbReference type="CDD" id="cd02440">
    <property type="entry name" value="AdoMet_MTases"/>
    <property type="match status" value="1"/>
</dbReference>
<dbReference type="PIRSF" id="PIRSF003078">
    <property type="entry name" value="GidB"/>
    <property type="match status" value="1"/>
</dbReference>
<accession>A0A5M6ZGF8</accession>
<comment type="subcellular location">
    <subcellularLocation>
        <location evidence="6">Cytoplasm</location>
    </subcellularLocation>
</comment>
<dbReference type="EMBL" id="VWOJ01000002">
    <property type="protein sequence ID" value="KAA5803836.1"/>
    <property type="molecule type" value="Genomic_DNA"/>
</dbReference>
<dbReference type="NCBIfam" id="TIGR00138">
    <property type="entry name" value="rsmG_gidB"/>
    <property type="match status" value="1"/>
</dbReference>
<reference evidence="7 8" key="1">
    <citation type="submission" date="2019-09" db="EMBL/GenBank/DDBJ databases">
        <authorList>
            <person name="Kevbrin V."/>
            <person name="Grouzdev D.S."/>
        </authorList>
    </citation>
    <scope>NUCLEOTIDE SEQUENCE [LARGE SCALE GENOMIC DNA]</scope>
    <source>
        <strain evidence="7 8">G-192</strain>
    </source>
</reference>
<gene>
    <name evidence="6 7" type="primary">rsmG</name>
    <name evidence="7" type="ORF">F1654_08540</name>
</gene>
<name>A0A5M6ZGF8_9PROT</name>
<dbReference type="HAMAP" id="MF_00074">
    <property type="entry name" value="16SrRNA_methyltr_G"/>
    <property type="match status" value="1"/>
</dbReference>
<feature type="binding site" evidence="6">
    <location>
        <position position="144"/>
    </location>
    <ligand>
        <name>S-adenosyl-L-methionine</name>
        <dbReference type="ChEBI" id="CHEBI:59789"/>
    </ligand>
</feature>
<keyword evidence="2 6" id="KW-0698">rRNA processing</keyword>
<dbReference type="InterPro" id="IPR003682">
    <property type="entry name" value="rRNA_ssu_MeTfrase_G"/>
</dbReference>
<comment type="caution">
    <text evidence="6">Lacks conserved residue(s) required for the propagation of feature annotation.</text>
</comment>
<evidence type="ECO:0000313" key="7">
    <source>
        <dbReference type="EMBL" id="KAA5803836.1"/>
    </source>
</evidence>
<dbReference type="Pfam" id="PF02527">
    <property type="entry name" value="GidB"/>
    <property type="match status" value="1"/>
</dbReference>
<comment type="similarity">
    <text evidence="6">Belongs to the methyltransferase superfamily. RNA methyltransferase RsmG family.</text>
</comment>
<comment type="function">
    <text evidence="6">Specifically methylates the N7 position of guanine in position 527 of 16S rRNA.</text>
</comment>
<keyword evidence="4 6" id="KW-0808">Transferase</keyword>
<dbReference type="AlphaFoldDB" id="A0A5M6ZGF8"/>
<evidence type="ECO:0000256" key="6">
    <source>
        <dbReference type="HAMAP-Rule" id="MF_00074"/>
    </source>
</evidence>
<proteinExistence type="inferred from homology"/>
<feature type="binding site" evidence="6">
    <location>
        <position position="74"/>
    </location>
    <ligand>
        <name>S-adenosyl-L-methionine</name>
        <dbReference type="ChEBI" id="CHEBI:59789"/>
    </ligand>
</feature>
<evidence type="ECO:0000256" key="3">
    <source>
        <dbReference type="ARBA" id="ARBA00022603"/>
    </source>
</evidence>
<evidence type="ECO:0000256" key="4">
    <source>
        <dbReference type="ARBA" id="ARBA00022679"/>
    </source>
</evidence>
<dbReference type="PANTHER" id="PTHR31760">
    <property type="entry name" value="S-ADENOSYL-L-METHIONINE-DEPENDENT METHYLTRANSFERASES SUPERFAMILY PROTEIN"/>
    <property type="match status" value="1"/>
</dbReference>
<dbReference type="GO" id="GO:0005829">
    <property type="term" value="C:cytosol"/>
    <property type="evidence" value="ECO:0007669"/>
    <property type="project" value="TreeGrafter"/>
</dbReference>
<sequence>MSDGFDAAAFQTETGVSRETLARFERWRDMLEETNAHTNLVGRSTLEDFWFRHALDSWQIHALAPRAARWADLGAGAGFPGLAIAYALMQSGLPGAHVWLVESIQKKAQFLKAVAAATGAPVTVLAQRVETLHPVPEVDIVTARAMAPLEVLLGYVHPFVEKGARALLPKGARYREELTRARKSWTFEAEVIPSRTSPEAAILSITELVPCQMTAPRRRKS</sequence>
<evidence type="ECO:0000256" key="5">
    <source>
        <dbReference type="ARBA" id="ARBA00022691"/>
    </source>
</evidence>
<feature type="binding site" evidence="6">
    <location>
        <position position="79"/>
    </location>
    <ligand>
        <name>S-adenosyl-L-methionine</name>
        <dbReference type="ChEBI" id="CHEBI:59789"/>
    </ligand>
</feature>
<dbReference type="EC" id="2.1.1.170" evidence="6"/>
<keyword evidence="5 6" id="KW-0949">S-adenosyl-L-methionine</keyword>
<dbReference type="Gene3D" id="3.40.50.150">
    <property type="entry name" value="Vaccinia Virus protein VP39"/>
    <property type="match status" value="1"/>
</dbReference>
<dbReference type="PANTHER" id="PTHR31760:SF0">
    <property type="entry name" value="S-ADENOSYL-L-METHIONINE-DEPENDENT METHYLTRANSFERASES SUPERFAMILY PROTEIN"/>
    <property type="match status" value="1"/>
</dbReference>
<dbReference type="RefSeq" id="WP_150023104.1">
    <property type="nucleotide sequence ID" value="NZ_VWOJ01000002.1"/>
</dbReference>
<comment type="catalytic activity">
    <reaction evidence="6">
        <text>guanosine(527) in 16S rRNA + S-adenosyl-L-methionine = N(7)-methylguanosine(527) in 16S rRNA + S-adenosyl-L-homocysteine</text>
        <dbReference type="Rhea" id="RHEA:42732"/>
        <dbReference type="Rhea" id="RHEA-COMP:10209"/>
        <dbReference type="Rhea" id="RHEA-COMP:10210"/>
        <dbReference type="ChEBI" id="CHEBI:57856"/>
        <dbReference type="ChEBI" id="CHEBI:59789"/>
        <dbReference type="ChEBI" id="CHEBI:74269"/>
        <dbReference type="ChEBI" id="CHEBI:74480"/>
        <dbReference type="EC" id="2.1.1.170"/>
    </reaction>
</comment>
<keyword evidence="3 6" id="KW-0489">Methyltransferase</keyword>
<evidence type="ECO:0000256" key="2">
    <source>
        <dbReference type="ARBA" id="ARBA00022552"/>
    </source>
</evidence>
<evidence type="ECO:0000256" key="1">
    <source>
        <dbReference type="ARBA" id="ARBA00022490"/>
    </source>
</evidence>
<dbReference type="SUPFAM" id="SSF53335">
    <property type="entry name" value="S-adenosyl-L-methionine-dependent methyltransferases"/>
    <property type="match status" value="1"/>
</dbReference>
<comment type="caution">
    <text evidence="7">The sequence shown here is derived from an EMBL/GenBank/DDBJ whole genome shotgun (WGS) entry which is preliminary data.</text>
</comment>